<keyword evidence="3" id="KW-1185">Reference proteome</keyword>
<organism evidence="2 3">
    <name type="scientific">Pseudoroseicyclus aestuarii</name>
    <dbReference type="NCBI Taxonomy" id="1795041"/>
    <lineage>
        <taxon>Bacteria</taxon>
        <taxon>Pseudomonadati</taxon>
        <taxon>Pseudomonadota</taxon>
        <taxon>Alphaproteobacteria</taxon>
        <taxon>Rhodobacterales</taxon>
        <taxon>Paracoccaceae</taxon>
        <taxon>Pseudoroseicyclus</taxon>
    </lineage>
</organism>
<protein>
    <submittedName>
        <fullName evidence="2">Uncharacterized protein</fullName>
    </submittedName>
</protein>
<feature type="signal peptide" evidence="1">
    <location>
        <begin position="1"/>
        <end position="18"/>
    </location>
</feature>
<dbReference type="AlphaFoldDB" id="A0A318SXH7"/>
<dbReference type="EMBL" id="QJTE01000001">
    <property type="protein sequence ID" value="PYE86123.1"/>
    <property type="molecule type" value="Genomic_DNA"/>
</dbReference>
<dbReference type="RefSeq" id="WP_110813115.1">
    <property type="nucleotide sequence ID" value="NZ_QJTE01000001.1"/>
</dbReference>
<reference evidence="2 3" key="1">
    <citation type="submission" date="2018-06" db="EMBL/GenBank/DDBJ databases">
        <title>Genomic Encyclopedia of Type Strains, Phase III (KMG-III): the genomes of soil and plant-associated and newly described type strains.</title>
        <authorList>
            <person name="Whitman W."/>
        </authorList>
    </citation>
    <scope>NUCLEOTIDE SEQUENCE [LARGE SCALE GENOMIC DNA]</scope>
    <source>
        <strain evidence="2 3">CECT 9025</strain>
    </source>
</reference>
<accession>A0A318SXH7</accession>
<keyword evidence="1" id="KW-0732">Signal</keyword>
<evidence type="ECO:0000256" key="1">
    <source>
        <dbReference type="SAM" id="SignalP"/>
    </source>
</evidence>
<gene>
    <name evidence="2" type="ORF">DFP88_101799</name>
</gene>
<feature type="chain" id="PRO_5016426846" evidence="1">
    <location>
        <begin position="19"/>
        <end position="123"/>
    </location>
</feature>
<comment type="caution">
    <text evidence="2">The sequence shown here is derived from an EMBL/GenBank/DDBJ whole genome shotgun (WGS) entry which is preliminary data.</text>
</comment>
<sequence>MKAAALILTSLAASPALAEGARLTLTCSTATVCTGPSACRPGGGPIEIVLAPQDTDAAGAGTYTARTAAGEAEAQAAGHLGPFAWQEDAARVSLVLASEAQAVLVRSDGGAAQTSLLTCDVTQ</sequence>
<name>A0A318SXH7_9RHOB</name>
<evidence type="ECO:0000313" key="3">
    <source>
        <dbReference type="Proteomes" id="UP000248311"/>
    </source>
</evidence>
<dbReference type="Proteomes" id="UP000248311">
    <property type="component" value="Unassembled WGS sequence"/>
</dbReference>
<evidence type="ECO:0000313" key="2">
    <source>
        <dbReference type="EMBL" id="PYE86123.1"/>
    </source>
</evidence>
<proteinExistence type="predicted"/>